<dbReference type="Proteomes" id="UP001228171">
    <property type="component" value="Unassembled WGS sequence"/>
</dbReference>
<keyword evidence="2" id="KW-1185">Reference proteome</keyword>
<dbReference type="RefSeq" id="WP_305936006.1">
    <property type="nucleotide sequence ID" value="NZ_JAVAJI010000025.1"/>
</dbReference>
<organism evidence="1 2">
    <name type="scientific">Psychrobacter faecalis</name>
    <dbReference type="NCBI Taxonomy" id="180588"/>
    <lineage>
        <taxon>Bacteria</taxon>
        <taxon>Pseudomonadati</taxon>
        <taxon>Pseudomonadota</taxon>
        <taxon>Gammaproteobacteria</taxon>
        <taxon>Moraxellales</taxon>
        <taxon>Moraxellaceae</taxon>
        <taxon>Psychrobacter</taxon>
    </lineage>
</organism>
<protein>
    <submittedName>
        <fullName evidence="1">Uncharacterized protein</fullName>
    </submittedName>
</protein>
<evidence type="ECO:0000313" key="2">
    <source>
        <dbReference type="Proteomes" id="UP001228171"/>
    </source>
</evidence>
<comment type="caution">
    <text evidence="1">The sequence shown here is derived from an EMBL/GenBank/DDBJ whole genome shotgun (WGS) entry which is preliminary data.</text>
</comment>
<sequence length="211" mass="24581">MISTRPKDIPIDRPLEEDVTLKTIVFGSSRESYYPNTEQATDLLSCPNLSDVKDRYREKEKNALVLDGFTHALRSASNKIWILDTYLHKNFSKNEVFESILKSILINKATINVRFYLKSKTNEEEIKEIVKFYNDLIREDRSNSRATTIALKFYDDLNYLHDRFAVVDNDLWHFGSDVGATLPSLHATSYGWNAKKLKITDFFEELWQEGK</sequence>
<proteinExistence type="predicted"/>
<name>A0ABT9HJ33_9GAMM</name>
<reference evidence="1 2" key="1">
    <citation type="submission" date="2023-08" db="EMBL/GenBank/DDBJ databases">
        <authorList>
            <person name="Kumar R."/>
        </authorList>
    </citation>
    <scope>NUCLEOTIDE SEQUENCE [LARGE SCALE GENOMIC DNA]</scope>
    <source>
        <strain evidence="1 2">LUR13</strain>
    </source>
</reference>
<accession>A0ABT9HJ33</accession>
<gene>
    <name evidence="1" type="ORF">Q8P09_11970</name>
</gene>
<dbReference type="EMBL" id="JAVAJI010000025">
    <property type="protein sequence ID" value="MDP4545791.1"/>
    <property type="molecule type" value="Genomic_DNA"/>
</dbReference>
<evidence type="ECO:0000313" key="1">
    <source>
        <dbReference type="EMBL" id="MDP4545791.1"/>
    </source>
</evidence>